<accession>A0A926DPR8</accession>
<comment type="caution">
    <text evidence="1">The sequence shown here is derived from an EMBL/GenBank/DDBJ whole genome shotgun (WGS) entry which is preliminary data.</text>
</comment>
<dbReference type="RefSeq" id="WP_249313813.1">
    <property type="nucleotide sequence ID" value="NZ_JACRSU010000006.1"/>
</dbReference>
<evidence type="ECO:0000313" key="2">
    <source>
        <dbReference type="Proteomes" id="UP000611762"/>
    </source>
</evidence>
<gene>
    <name evidence="1" type="ORF">H8698_12640</name>
</gene>
<dbReference type="EMBL" id="JACRSU010000006">
    <property type="protein sequence ID" value="MBC8541828.1"/>
    <property type="molecule type" value="Genomic_DNA"/>
</dbReference>
<evidence type="ECO:0008006" key="3">
    <source>
        <dbReference type="Google" id="ProtNLM"/>
    </source>
</evidence>
<proteinExistence type="predicted"/>
<evidence type="ECO:0000313" key="1">
    <source>
        <dbReference type="EMBL" id="MBC8541828.1"/>
    </source>
</evidence>
<sequence length="211" mass="23437">MKMKQFSFNNFAANLPDCYNKQPESNNFKILAVEQEAAMSLRRDIADTEEILDIDKATGKTLSLYGDMVGQARGLATEKQFLIMIRSKIMRNISGGDYNSILRAISATFGCKESDIFIQETAAPLTVEIVSLPLDVLNSVILSNKQTVELIKHLFPVCVTIKTVYFDGTLMFSDNEGEIDLSSGFGDSDNKDIGGYFGDFFSEENEIILPI</sequence>
<protein>
    <recommendedName>
        <fullName evidence="3">DUF2612 domain-containing protein</fullName>
    </recommendedName>
</protein>
<organism evidence="1 2">
    <name type="scientific">Congzhengia minquanensis</name>
    <dbReference type="NCBI Taxonomy" id="2763657"/>
    <lineage>
        <taxon>Bacteria</taxon>
        <taxon>Bacillati</taxon>
        <taxon>Bacillota</taxon>
        <taxon>Clostridia</taxon>
        <taxon>Eubacteriales</taxon>
        <taxon>Oscillospiraceae</taxon>
        <taxon>Congzhengia</taxon>
    </lineage>
</organism>
<dbReference type="AlphaFoldDB" id="A0A926DPR8"/>
<dbReference type="Proteomes" id="UP000611762">
    <property type="component" value="Unassembled WGS sequence"/>
</dbReference>
<name>A0A926DPR8_9FIRM</name>
<keyword evidence="2" id="KW-1185">Reference proteome</keyword>
<reference evidence="1" key="1">
    <citation type="submission" date="2020-08" db="EMBL/GenBank/DDBJ databases">
        <title>Genome public.</title>
        <authorList>
            <person name="Liu C."/>
            <person name="Sun Q."/>
        </authorList>
    </citation>
    <scope>NUCLEOTIDE SEQUENCE</scope>
    <source>
        <strain evidence="1">H8</strain>
    </source>
</reference>